<dbReference type="Gene3D" id="3.40.190.150">
    <property type="entry name" value="Bordetella uptake gene, domain 1"/>
    <property type="match status" value="1"/>
</dbReference>
<dbReference type="PANTHER" id="PTHR42928">
    <property type="entry name" value="TRICARBOXYLATE-BINDING PROTEIN"/>
    <property type="match status" value="1"/>
</dbReference>
<dbReference type="InterPro" id="IPR042100">
    <property type="entry name" value="Bug_dom1"/>
</dbReference>
<dbReference type="Gene3D" id="3.40.190.10">
    <property type="entry name" value="Periplasmic binding protein-like II"/>
    <property type="match status" value="1"/>
</dbReference>
<dbReference type="PANTHER" id="PTHR42928:SF5">
    <property type="entry name" value="BLR1237 PROTEIN"/>
    <property type="match status" value="1"/>
</dbReference>
<evidence type="ECO:0000313" key="3">
    <source>
        <dbReference type="EMBL" id="OWT58953.1"/>
    </source>
</evidence>
<dbReference type="Pfam" id="PF03401">
    <property type="entry name" value="TctC"/>
    <property type="match status" value="1"/>
</dbReference>
<organism evidence="3 4">
    <name type="scientific">Candidimonas nitroreducens</name>
    <dbReference type="NCBI Taxonomy" id="683354"/>
    <lineage>
        <taxon>Bacteria</taxon>
        <taxon>Pseudomonadati</taxon>
        <taxon>Pseudomonadota</taxon>
        <taxon>Betaproteobacteria</taxon>
        <taxon>Burkholderiales</taxon>
        <taxon>Alcaligenaceae</taxon>
        <taxon>Candidimonas</taxon>
    </lineage>
</organism>
<protein>
    <submittedName>
        <fullName evidence="3">LacI family transcriptional regulator</fullName>
    </submittedName>
</protein>
<reference evidence="4" key="1">
    <citation type="submission" date="2017-06" db="EMBL/GenBank/DDBJ databases">
        <title>Herbaspirillum phytohormonus sp. nov., isolated from the root nodule of Robinia pseudoacacia in lead-zinc mine.</title>
        <authorList>
            <person name="Fan M."/>
            <person name="Lin Y."/>
        </authorList>
    </citation>
    <scope>NUCLEOTIDE SEQUENCE [LARGE SCALE GENOMIC DNA]</scope>
    <source>
        <strain evidence="4">SC-089</strain>
    </source>
</reference>
<keyword evidence="2" id="KW-0732">Signal</keyword>
<feature type="signal peptide" evidence="2">
    <location>
        <begin position="1"/>
        <end position="21"/>
    </location>
</feature>
<proteinExistence type="inferred from homology"/>
<dbReference type="EMBL" id="NJIH01000007">
    <property type="protein sequence ID" value="OWT58953.1"/>
    <property type="molecule type" value="Genomic_DNA"/>
</dbReference>
<dbReference type="SUPFAM" id="SSF53850">
    <property type="entry name" value="Periplasmic binding protein-like II"/>
    <property type="match status" value="1"/>
</dbReference>
<evidence type="ECO:0000256" key="1">
    <source>
        <dbReference type="ARBA" id="ARBA00006987"/>
    </source>
</evidence>
<comment type="caution">
    <text evidence="3">The sequence shown here is derived from an EMBL/GenBank/DDBJ whole genome shotgun (WGS) entry which is preliminary data.</text>
</comment>
<accession>A0A225MFB7</accession>
<dbReference type="PIRSF" id="PIRSF017082">
    <property type="entry name" value="YflP"/>
    <property type="match status" value="1"/>
</dbReference>
<dbReference type="CDD" id="cd07012">
    <property type="entry name" value="PBP2_Bug_TTT"/>
    <property type="match status" value="1"/>
</dbReference>
<evidence type="ECO:0000313" key="4">
    <source>
        <dbReference type="Proteomes" id="UP000214603"/>
    </source>
</evidence>
<keyword evidence="4" id="KW-1185">Reference proteome</keyword>
<dbReference type="Proteomes" id="UP000214603">
    <property type="component" value="Unassembled WGS sequence"/>
</dbReference>
<feature type="chain" id="PRO_5012601272" evidence="2">
    <location>
        <begin position="22"/>
        <end position="317"/>
    </location>
</feature>
<name>A0A225MFB7_9BURK</name>
<comment type="similarity">
    <text evidence="1">Belongs to the UPF0065 (bug) family.</text>
</comment>
<dbReference type="OrthoDB" id="8678477at2"/>
<sequence>MRQLIRFLALAFSLISVAAFARYPDRPVTIVVPYNPGGGADPIARKVAQALEKKLGGNFVVENRPGASGIIGEGYVAKAPADGYTLLYDATPFSINPHLFKVPFRPDDFEPIVGVLRAPQMVLVPPDSPIKTIGELVADAKAHPGKLTYGSGGGGTVQRLSAELLRQGLNLDMLHVPYKSGTNSVVALMGNQIDWCVAGMTANYTLVTSNKIRAIAVTSAKRSPLLPDVPTVSESGVPGYETYEWNGLLAPAGTPPEVVSKIQNAVLELLKEKEINDYLAARGVIPMPIDAKEFAEFLRKESKKWAEVIDKGNIQQS</sequence>
<dbReference type="InterPro" id="IPR005064">
    <property type="entry name" value="BUG"/>
</dbReference>
<evidence type="ECO:0000256" key="2">
    <source>
        <dbReference type="SAM" id="SignalP"/>
    </source>
</evidence>
<dbReference type="RefSeq" id="WP_088603684.1">
    <property type="nucleotide sequence ID" value="NZ_NJIH01000007.1"/>
</dbReference>
<dbReference type="AlphaFoldDB" id="A0A225MFB7"/>
<gene>
    <name evidence="3" type="ORF">CEY11_12190</name>
</gene>